<sequence>MHLICCTCTILSQVEAKRILGRYPRSEMDGAKVPLAAAACEHSGQGRTQVIHCGWAALQWSWSSPIMKSGMSPRGGRNAARRGHHLRGNAPVHLEESTPVNLSPLVAISPPKVSRRGPKLVHRVEKQRKDELRLKLT</sequence>
<gene>
    <name evidence="2" type="ORF">FIBSPDRAFT_602968</name>
</gene>
<dbReference type="AlphaFoldDB" id="A0A166GQ85"/>
<accession>A0A166GQ85</accession>
<reference evidence="2" key="1">
    <citation type="journal article" date="2016" name="Mol. Biol. Evol.">
        <title>Comparative Genomics of Early-Diverging Mushroom-Forming Fungi Provides Insights into the Origins of Lignocellulose Decay Capabilities.</title>
        <authorList>
            <person name="Nagy L.G."/>
            <person name="Riley R."/>
            <person name="Tritt A."/>
            <person name="Adam C."/>
            <person name="Daum C."/>
            <person name="Floudas D."/>
            <person name="Sun H."/>
            <person name="Yadav J.S."/>
            <person name="Pangilinan J."/>
            <person name="Larsson K.H."/>
            <person name="Matsuura K."/>
            <person name="Barry K."/>
            <person name="Labutti K."/>
            <person name="Kuo R."/>
            <person name="Ohm R.A."/>
            <person name="Bhattacharya S.S."/>
            <person name="Shirouzu T."/>
            <person name="Yoshinaga Y."/>
            <person name="Martin F.M."/>
            <person name="Grigoriev I.V."/>
            <person name="Hibbett D.S."/>
        </authorList>
    </citation>
    <scope>NUCLEOTIDE SEQUENCE [LARGE SCALE GENOMIC DNA]</scope>
    <source>
        <strain evidence="2">CBS 109695</strain>
    </source>
</reference>
<name>A0A166GQ85_9AGAM</name>
<organism evidence="2">
    <name type="scientific">Athelia psychrophila</name>
    <dbReference type="NCBI Taxonomy" id="1759441"/>
    <lineage>
        <taxon>Eukaryota</taxon>
        <taxon>Fungi</taxon>
        <taxon>Dikarya</taxon>
        <taxon>Basidiomycota</taxon>
        <taxon>Agaricomycotina</taxon>
        <taxon>Agaricomycetes</taxon>
        <taxon>Agaricomycetidae</taxon>
        <taxon>Atheliales</taxon>
        <taxon>Atheliaceae</taxon>
        <taxon>Athelia</taxon>
    </lineage>
</organism>
<evidence type="ECO:0000256" key="1">
    <source>
        <dbReference type="SAM" id="MobiDB-lite"/>
    </source>
</evidence>
<dbReference type="EMBL" id="KV417576">
    <property type="protein sequence ID" value="KZP18057.1"/>
    <property type="molecule type" value="Genomic_DNA"/>
</dbReference>
<evidence type="ECO:0000313" key="2">
    <source>
        <dbReference type="EMBL" id="KZP18057.1"/>
    </source>
</evidence>
<feature type="region of interest" description="Disordered" evidence="1">
    <location>
        <begin position="69"/>
        <end position="137"/>
    </location>
</feature>
<protein>
    <submittedName>
        <fullName evidence="2">Uncharacterized protein</fullName>
    </submittedName>
</protein>
<proteinExistence type="predicted"/>
<feature type="compositionally biased region" description="Basic and acidic residues" evidence="1">
    <location>
        <begin position="122"/>
        <end position="137"/>
    </location>
</feature>